<gene>
    <name evidence="2" type="ORF">BCR36DRAFT_585277</name>
</gene>
<evidence type="ECO:0000313" key="3">
    <source>
        <dbReference type="Proteomes" id="UP000193719"/>
    </source>
</evidence>
<comment type="caution">
    <text evidence="2">The sequence shown here is derived from an EMBL/GenBank/DDBJ whole genome shotgun (WGS) entry which is preliminary data.</text>
</comment>
<keyword evidence="3" id="KW-1185">Reference proteome</keyword>
<dbReference type="Proteomes" id="UP000193719">
    <property type="component" value="Unassembled WGS sequence"/>
</dbReference>
<reference evidence="2 3" key="1">
    <citation type="submission" date="2016-08" db="EMBL/GenBank/DDBJ databases">
        <title>Genomes of anaerobic fungi encode conserved fungal cellulosomes for biomass hydrolysis.</title>
        <authorList>
            <consortium name="DOE Joint Genome Institute"/>
            <person name="Haitjema C.H."/>
            <person name="Gilmore S.P."/>
            <person name="Henske J.K."/>
            <person name="Solomon K.V."/>
            <person name="De Groot R."/>
            <person name="Kuo A."/>
            <person name="Mondo S.J."/>
            <person name="Salamov A.A."/>
            <person name="Labutti K."/>
            <person name="Zhao Z."/>
            <person name="Chiniquy J."/>
            <person name="Barry K."/>
            <person name="Brewer H.M."/>
            <person name="Purvine S.O."/>
            <person name="Wright A.T."/>
            <person name="Boxma B."/>
            <person name="Van Alen T."/>
            <person name="Hackstein J.H."/>
            <person name="Baker S.E."/>
            <person name="Grigoriev I.V."/>
            <person name="O'Malley M.A."/>
        </authorList>
    </citation>
    <scope>NUCLEOTIDE SEQUENCE [LARGE SCALE GENOMIC DNA]</scope>
    <source>
        <strain evidence="3">finn</strain>
    </source>
</reference>
<sequence length="95" mass="11538">MTFLLKYKNKIPLSTYKIQEEIENEVNKVIKDQFYREAVYYEFEDGIKLFLGSDVRNKTEIFNKIKEYKKFGTYSEENEEGSDKEEEEREEINEN</sequence>
<feature type="compositionally biased region" description="Acidic residues" evidence="1">
    <location>
        <begin position="76"/>
        <end position="95"/>
    </location>
</feature>
<evidence type="ECO:0000256" key="1">
    <source>
        <dbReference type="SAM" id="MobiDB-lite"/>
    </source>
</evidence>
<dbReference type="AlphaFoldDB" id="A0A1Y1V5M0"/>
<proteinExistence type="predicted"/>
<organism evidence="2 3">
    <name type="scientific">Piromyces finnis</name>
    <dbReference type="NCBI Taxonomy" id="1754191"/>
    <lineage>
        <taxon>Eukaryota</taxon>
        <taxon>Fungi</taxon>
        <taxon>Fungi incertae sedis</taxon>
        <taxon>Chytridiomycota</taxon>
        <taxon>Chytridiomycota incertae sedis</taxon>
        <taxon>Neocallimastigomycetes</taxon>
        <taxon>Neocallimastigales</taxon>
        <taxon>Neocallimastigaceae</taxon>
        <taxon>Piromyces</taxon>
    </lineage>
</organism>
<feature type="region of interest" description="Disordered" evidence="1">
    <location>
        <begin position="73"/>
        <end position="95"/>
    </location>
</feature>
<reference evidence="2 3" key="2">
    <citation type="submission" date="2016-08" db="EMBL/GenBank/DDBJ databases">
        <title>Pervasive Adenine N6-methylation of Active Genes in Fungi.</title>
        <authorList>
            <consortium name="DOE Joint Genome Institute"/>
            <person name="Mondo S.J."/>
            <person name="Dannebaum R.O."/>
            <person name="Kuo R.C."/>
            <person name="Labutti K."/>
            <person name="Haridas S."/>
            <person name="Kuo A."/>
            <person name="Salamov A."/>
            <person name="Ahrendt S.R."/>
            <person name="Lipzen A."/>
            <person name="Sullivan W."/>
            <person name="Andreopoulos W.B."/>
            <person name="Clum A."/>
            <person name="Lindquist E."/>
            <person name="Daum C."/>
            <person name="Ramamoorthy G.K."/>
            <person name="Gryganskyi A."/>
            <person name="Culley D."/>
            <person name="Magnuson J.K."/>
            <person name="James T.Y."/>
            <person name="O'Malley M.A."/>
            <person name="Stajich J.E."/>
            <person name="Spatafora J.W."/>
            <person name="Visel A."/>
            <person name="Grigoriev I.V."/>
        </authorList>
    </citation>
    <scope>NUCLEOTIDE SEQUENCE [LARGE SCALE GENOMIC DNA]</scope>
    <source>
        <strain evidence="3">finn</strain>
    </source>
</reference>
<dbReference type="OrthoDB" id="2150542at2759"/>
<name>A0A1Y1V5M0_9FUNG</name>
<evidence type="ECO:0000313" key="2">
    <source>
        <dbReference type="EMBL" id="ORX46462.1"/>
    </source>
</evidence>
<accession>A0A1Y1V5M0</accession>
<dbReference type="EMBL" id="MCFH01000035">
    <property type="protein sequence ID" value="ORX46462.1"/>
    <property type="molecule type" value="Genomic_DNA"/>
</dbReference>
<protein>
    <submittedName>
        <fullName evidence="2">Uncharacterized protein</fullName>
    </submittedName>
</protein>